<dbReference type="PANTHER" id="PTHR30607:SF2">
    <property type="entry name" value="POTASSIUM-TRANSPORTING ATPASE POTASSIUM-BINDING SUBUNIT"/>
    <property type="match status" value="1"/>
</dbReference>
<dbReference type="STRING" id="796606.BMMGA3_02260"/>
<evidence type="ECO:0000256" key="8">
    <source>
        <dbReference type="ARBA" id="ARBA00023136"/>
    </source>
</evidence>
<sequence length="75" mass="8133">MTCASTGLAVAIAIIHALFRREKVIGNFYQDFVKANVRVLFPFAVVVTLLLVALGVPQTLASSTTVTTLEVKLRQ</sequence>
<name>I3E3C5_BACMM</name>
<dbReference type="AlphaFoldDB" id="I3E3C5"/>
<proteinExistence type="predicted"/>
<dbReference type="PANTHER" id="PTHR30607">
    <property type="entry name" value="POTASSIUM-TRANSPORTING ATPASE A CHAIN"/>
    <property type="match status" value="1"/>
</dbReference>
<evidence type="ECO:0000256" key="5">
    <source>
        <dbReference type="ARBA" id="ARBA00022958"/>
    </source>
</evidence>
<keyword evidence="2" id="KW-1003">Cell membrane</keyword>
<dbReference type="KEGG" id="bmet:BMMGA3_02260"/>
<dbReference type="EMBL" id="CP007739">
    <property type="protein sequence ID" value="AIE58922.1"/>
    <property type="molecule type" value="Genomic_DNA"/>
</dbReference>
<accession>I3E3C5</accession>
<dbReference type="Proteomes" id="UP000027602">
    <property type="component" value="Chromosome"/>
</dbReference>
<reference evidence="10 11" key="1">
    <citation type="journal article" date="2015" name="BMC Genomics">
        <title>Transcriptome analysis of thermophilic methylotrophic Bacillus methanolicus MGA3 using RNA-sequencing provides detailed insights into its previously uncharted transcriptional landscape.</title>
        <authorList>
            <person name="Irla M."/>
            <person name="Neshat A."/>
            <person name="Brautaset T."/>
            <person name="Ruckert C."/>
            <person name="Kalinowski J."/>
            <person name="Wendisch V.F."/>
        </authorList>
    </citation>
    <scope>NUCLEOTIDE SEQUENCE [LARGE SCALE GENOMIC DNA]</scope>
    <source>
        <strain evidence="11">MGA3 / ATCC 53907</strain>
    </source>
</reference>
<evidence type="ECO:0000313" key="11">
    <source>
        <dbReference type="Proteomes" id="UP000027602"/>
    </source>
</evidence>
<evidence type="ECO:0000256" key="3">
    <source>
        <dbReference type="ARBA" id="ARBA00022538"/>
    </source>
</evidence>
<dbReference type="HOGENOM" id="CLU_2663442_0_0_9"/>
<keyword evidence="4 9" id="KW-0812">Transmembrane</keyword>
<evidence type="ECO:0000256" key="1">
    <source>
        <dbReference type="ARBA" id="ARBA00022448"/>
    </source>
</evidence>
<dbReference type="eggNOG" id="COG2060">
    <property type="taxonomic scope" value="Bacteria"/>
</dbReference>
<evidence type="ECO:0000256" key="2">
    <source>
        <dbReference type="ARBA" id="ARBA00022475"/>
    </source>
</evidence>
<keyword evidence="3" id="KW-0633">Potassium transport</keyword>
<dbReference type="GO" id="GO:0008556">
    <property type="term" value="F:P-type potassium transmembrane transporter activity"/>
    <property type="evidence" value="ECO:0007669"/>
    <property type="project" value="InterPro"/>
</dbReference>
<dbReference type="InterPro" id="IPR004623">
    <property type="entry name" value="KdpA"/>
</dbReference>
<keyword evidence="5" id="KW-0630">Potassium</keyword>
<evidence type="ECO:0000313" key="10">
    <source>
        <dbReference type="EMBL" id="AIE58922.1"/>
    </source>
</evidence>
<dbReference type="Pfam" id="PF03814">
    <property type="entry name" value="KdpA"/>
    <property type="match status" value="1"/>
</dbReference>
<evidence type="ECO:0000256" key="6">
    <source>
        <dbReference type="ARBA" id="ARBA00022989"/>
    </source>
</evidence>
<organism evidence="10 11">
    <name type="scientific">Bacillus methanolicus (strain MGA3 / ATCC 53907)</name>
    <dbReference type="NCBI Taxonomy" id="796606"/>
    <lineage>
        <taxon>Bacteria</taxon>
        <taxon>Bacillati</taxon>
        <taxon>Bacillota</taxon>
        <taxon>Bacilli</taxon>
        <taxon>Bacillales</taxon>
        <taxon>Bacillaceae</taxon>
        <taxon>Bacillus</taxon>
    </lineage>
</organism>
<keyword evidence="7" id="KW-0406">Ion transport</keyword>
<keyword evidence="11" id="KW-1185">Reference proteome</keyword>
<feature type="transmembrane region" description="Helical" evidence="9">
    <location>
        <begin position="37"/>
        <end position="56"/>
    </location>
</feature>
<dbReference type="GO" id="GO:0005886">
    <property type="term" value="C:plasma membrane"/>
    <property type="evidence" value="ECO:0007669"/>
    <property type="project" value="TreeGrafter"/>
</dbReference>
<keyword evidence="6 9" id="KW-1133">Transmembrane helix</keyword>
<evidence type="ECO:0000256" key="4">
    <source>
        <dbReference type="ARBA" id="ARBA00022692"/>
    </source>
</evidence>
<keyword evidence="8 9" id="KW-0472">Membrane</keyword>
<keyword evidence="1" id="KW-0813">Transport</keyword>
<evidence type="ECO:0000256" key="9">
    <source>
        <dbReference type="SAM" id="Phobius"/>
    </source>
</evidence>
<protein>
    <submittedName>
        <fullName evidence="10">Putative membrane protein</fullName>
    </submittedName>
</protein>
<evidence type="ECO:0000256" key="7">
    <source>
        <dbReference type="ARBA" id="ARBA00023065"/>
    </source>
</evidence>
<gene>
    <name evidence="10" type="ORF">BMMGA3_02260</name>
</gene>